<evidence type="ECO:0000313" key="2">
    <source>
        <dbReference type="EMBL" id="RMZ98658.1"/>
    </source>
</evidence>
<protein>
    <submittedName>
        <fullName evidence="2">Uncharacterized protein</fullName>
    </submittedName>
</protein>
<dbReference type="AlphaFoldDB" id="A0A3M7PI18"/>
<dbReference type="Proteomes" id="UP000276133">
    <property type="component" value="Unassembled WGS sequence"/>
</dbReference>
<dbReference type="EMBL" id="REGN01010640">
    <property type="protein sequence ID" value="RMZ98658.1"/>
    <property type="molecule type" value="Genomic_DNA"/>
</dbReference>
<accession>A0A3M7PI18</accession>
<keyword evidence="1" id="KW-0472">Membrane</keyword>
<name>A0A3M7PI18_BRAPC</name>
<feature type="transmembrane region" description="Helical" evidence="1">
    <location>
        <begin position="12"/>
        <end position="33"/>
    </location>
</feature>
<keyword evidence="1" id="KW-1133">Transmembrane helix</keyword>
<feature type="non-terminal residue" evidence="2">
    <location>
        <position position="1"/>
    </location>
</feature>
<keyword evidence="3" id="KW-1185">Reference proteome</keyword>
<keyword evidence="1" id="KW-0812">Transmembrane</keyword>
<comment type="caution">
    <text evidence="2">The sequence shown here is derived from an EMBL/GenBank/DDBJ whole genome shotgun (WGS) entry which is preliminary data.</text>
</comment>
<organism evidence="2 3">
    <name type="scientific">Brachionus plicatilis</name>
    <name type="common">Marine rotifer</name>
    <name type="synonym">Brachionus muelleri</name>
    <dbReference type="NCBI Taxonomy" id="10195"/>
    <lineage>
        <taxon>Eukaryota</taxon>
        <taxon>Metazoa</taxon>
        <taxon>Spiralia</taxon>
        <taxon>Gnathifera</taxon>
        <taxon>Rotifera</taxon>
        <taxon>Eurotatoria</taxon>
        <taxon>Monogononta</taxon>
        <taxon>Pseudotrocha</taxon>
        <taxon>Ploima</taxon>
        <taxon>Brachionidae</taxon>
        <taxon>Brachionus</taxon>
    </lineage>
</organism>
<reference evidence="2 3" key="1">
    <citation type="journal article" date="2018" name="Sci. Rep.">
        <title>Genomic signatures of local adaptation to the degree of environmental predictability in rotifers.</title>
        <authorList>
            <person name="Franch-Gras L."/>
            <person name="Hahn C."/>
            <person name="Garcia-Roger E.M."/>
            <person name="Carmona M.J."/>
            <person name="Serra M."/>
            <person name="Gomez A."/>
        </authorList>
    </citation>
    <scope>NUCLEOTIDE SEQUENCE [LARGE SCALE GENOMIC DNA]</scope>
    <source>
        <strain evidence="2">HYR1</strain>
    </source>
</reference>
<evidence type="ECO:0000256" key="1">
    <source>
        <dbReference type="SAM" id="Phobius"/>
    </source>
</evidence>
<gene>
    <name evidence="2" type="ORF">BpHYR1_051086</name>
</gene>
<sequence length="141" mass="16481">QNIEIQYCYEKLFLGNFTCFFLFIFVLMMHGILIDSLVNIAQWEESNKGLGFESVNINEQSHEYFSLSDSDKRILLNLRKEVIEFSLKMVDKIIEEKSNDTVMIILLSREIKNKQDSKVVILSSNPGMLPFFEKKGKFNEI</sequence>
<evidence type="ECO:0000313" key="3">
    <source>
        <dbReference type="Proteomes" id="UP000276133"/>
    </source>
</evidence>
<proteinExistence type="predicted"/>